<keyword evidence="5" id="KW-0521">NADP</keyword>
<dbReference type="SUPFAM" id="SSF53720">
    <property type="entry name" value="ALDH-like"/>
    <property type="match status" value="1"/>
</dbReference>
<evidence type="ECO:0000256" key="4">
    <source>
        <dbReference type="ARBA" id="ARBA00013020"/>
    </source>
</evidence>
<keyword evidence="6" id="KW-0560">Oxidoreductase</keyword>
<dbReference type="InterPro" id="IPR008670">
    <property type="entry name" value="CoA_reduct_LuxC"/>
</dbReference>
<dbReference type="RefSeq" id="WP_276093718.1">
    <property type="nucleotide sequence ID" value="NZ_JARJBC010000007.1"/>
</dbReference>
<accession>A0ABT5ZKB9</accession>
<evidence type="ECO:0000256" key="1">
    <source>
        <dbReference type="ARBA" id="ARBA00003277"/>
    </source>
</evidence>
<evidence type="ECO:0000256" key="2">
    <source>
        <dbReference type="ARBA" id="ARBA00004908"/>
    </source>
</evidence>
<protein>
    <recommendedName>
        <fullName evidence="4">long-chain-fatty-acyl-CoA reductase</fullName>
        <ecNumber evidence="4">1.2.1.50</ecNumber>
    </recommendedName>
</protein>
<evidence type="ECO:0000313" key="9">
    <source>
        <dbReference type="EMBL" id="MDF3290281.1"/>
    </source>
</evidence>
<comment type="catalytic activity">
    <reaction evidence="8">
        <text>a long-chain fatty aldehyde + NADP(+) + CoA = a long-chain fatty acyl-CoA + NADPH + H(+)</text>
        <dbReference type="Rhea" id="RHEA:15437"/>
        <dbReference type="ChEBI" id="CHEBI:15378"/>
        <dbReference type="ChEBI" id="CHEBI:17176"/>
        <dbReference type="ChEBI" id="CHEBI:57287"/>
        <dbReference type="ChEBI" id="CHEBI:57783"/>
        <dbReference type="ChEBI" id="CHEBI:58349"/>
        <dbReference type="ChEBI" id="CHEBI:83139"/>
        <dbReference type="EC" id="1.2.1.50"/>
    </reaction>
</comment>
<keyword evidence="7" id="KW-0455">Luminescence</keyword>
<comment type="similarity">
    <text evidence="3">Belongs to the LuxC family.</text>
</comment>
<dbReference type="InterPro" id="IPR016161">
    <property type="entry name" value="Ald_DH/histidinol_DH"/>
</dbReference>
<sequence>MNEEITVKSQGSVTTTVADLIASVPAASSAGLIFGDRRVVDFFSVLASTLSRSAVGRAYPELGALGFFLRRASLRRYLSQSGNRSDVLRVPRGLTLHISPSNVTTMYVYSWAMSALAGNTNVVRLPSAVGRNNEVLLEAIGESIEQADPVVGATQRLISYPRDDNKTTAALSSACQVRVIWGGDETIRHIRHFPLQPGAKELTFPDRSSFSVLSARAWQASGATARATLVTRFCNDAYWYGQAACSSPLTIFWIGERRVAEEASTEFFQALAGEVRGRMSTLQASEAIEKAVLVHGLAAVGLISKAEFYGNEVVMLDVAPAGSTLDQWSGIGSFGRVCLPSLSQVSRAVKPRHQTVTHFGFSDDELRHFAQELGSLGVDRIVPVGQALNFDSVWDGCDLLCEFSRLRQLRF</sequence>
<comment type="pathway">
    <text evidence="2">Lipid metabolism; fatty acid reduction for biolumincescence.</text>
</comment>
<dbReference type="EMBL" id="JARJBC010000007">
    <property type="protein sequence ID" value="MDF3290281.1"/>
    <property type="molecule type" value="Genomic_DNA"/>
</dbReference>
<evidence type="ECO:0000256" key="6">
    <source>
        <dbReference type="ARBA" id="ARBA00023002"/>
    </source>
</evidence>
<dbReference type="InterPro" id="IPR016162">
    <property type="entry name" value="Ald_DH_N"/>
</dbReference>
<reference evidence="9 10" key="1">
    <citation type="submission" date="2023-03" db="EMBL/GenBank/DDBJ databases">
        <title>Draft genome sequence of Streptomyces sp. RB6PN23 isolated from peat swamp forest in Thailand.</title>
        <authorList>
            <person name="Klaysubun C."/>
            <person name="Duangmal K."/>
        </authorList>
    </citation>
    <scope>NUCLEOTIDE SEQUENCE [LARGE SCALE GENOMIC DNA]</scope>
    <source>
        <strain evidence="9 10">RB6PN23</strain>
    </source>
</reference>
<dbReference type="EC" id="1.2.1.50" evidence="4"/>
<dbReference type="Gene3D" id="3.40.605.10">
    <property type="entry name" value="Aldehyde Dehydrogenase, Chain A, domain 1"/>
    <property type="match status" value="1"/>
</dbReference>
<comment type="function">
    <text evidence="1">LuxC is the fatty acid reductase enzyme responsible for synthesis of the aldehyde substrate for the luminescent reaction catalyzed by luciferase.</text>
</comment>
<evidence type="ECO:0000256" key="3">
    <source>
        <dbReference type="ARBA" id="ARBA00010915"/>
    </source>
</evidence>
<proteinExistence type="inferred from homology"/>
<evidence type="ECO:0000256" key="5">
    <source>
        <dbReference type="ARBA" id="ARBA00022857"/>
    </source>
</evidence>
<organism evidence="9 10">
    <name type="scientific">Streptomyces silvisoli</name>
    <dbReference type="NCBI Taxonomy" id="3034235"/>
    <lineage>
        <taxon>Bacteria</taxon>
        <taxon>Bacillati</taxon>
        <taxon>Actinomycetota</taxon>
        <taxon>Actinomycetes</taxon>
        <taxon>Kitasatosporales</taxon>
        <taxon>Streptomycetaceae</taxon>
        <taxon>Streptomyces</taxon>
    </lineage>
</organism>
<keyword evidence="10" id="KW-1185">Reference proteome</keyword>
<dbReference type="Pfam" id="PF05893">
    <property type="entry name" value="LuxC"/>
    <property type="match status" value="1"/>
</dbReference>
<name>A0ABT5ZKB9_9ACTN</name>
<comment type="caution">
    <text evidence="9">The sequence shown here is derived from an EMBL/GenBank/DDBJ whole genome shotgun (WGS) entry which is preliminary data.</text>
</comment>
<dbReference type="Proteomes" id="UP001216579">
    <property type="component" value="Unassembled WGS sequence"/>
</dbReference>
<evidence type="ECO:0000313" key="10">
    <source>
        <dbReference type="Proteomes" id="UP001216579"/>
    </source>
</evidence>
<evidence type="ECO:0000256" key="7">
    <source>
        <dbReference type="ARBA" id="ARBA00023223"/>
    </source>
</evidence>
<gene>
    <name evidence="9" type="ORF">P3G67_13700</name>
</gene>
<evidence type="ECO:0000256" key="8">
    <source>
        <dbReference type="ARBA" id="ARBA00049412"/>
    </source>
</evidence>